<evidence type="ECO:0000313" key="3">
    <source>
        <dbReference type="Proteomes" id="UP000809789"/>
    </source>
</evidence>
<evidence type="ECO:0000256" key="1">
    <source>
        <dbReference type="SAM" id="MobiDB-lite"/>
    </source>
</evidence>
<dbReference type="PANTHER" id="PTHR10788">
    <property type="entry name" value="TREHALOSE-6-PHOSPHATE SYNTHASE"/>
    <property type="match status" value="1"/>
</dbReference>
<dbReference type="GO" id="GO:0005829">
    <property type="term" value="C:cytosol"/>
    <property type="evidence" value="ECO:0007669"/>
    <property type="project" value="TreeGrafter"/>
</dbReference>
<keyword evidence="3" id="KW-1185">Reference proteome</keyword>
<accession>A0A8K0P9Q4</accession>
<feature type="compositionally biased region" description="Low complexity" evidence="1">
    <location>
        <begin position="1195"/>
        <end position="1232"/>
    </location>
</feature>
<dbReference type="Gene3D" id="3.40.50.2000">
    <property type="entry name" value="Glycogen Phosphorylase B"/>
    <property type="match status" value="2"/>
</dbReference>
<organism evidence="2 3">
    <name type="scientific">Elsinoe batatas</name>
    <dbReference type="NCBI Taxonomy" id="2601811"/>
    <lineage>
        <taxon>Eukaryota</taxon>
        <taxon>Fungi</taxon>
        <taxon>Dikarya</taxon>
        <taxon>Ascomycota</taxon>
        <taxon>Pezizomycotina</taxon>
        <taxon>Dothideomycetes</taxon>
        <taxon>Dothideomycetidae</taxon>
        <taxon>Myriangiales</taxon>
        <taxon>Elsinoaceae</taxon>
        <taxon>Elsinoe</taxon>
    </lineage>
</organism>
<dbReference type="GO" id="GO:0005992">
    <property type="term" value="P:trehalose biosynthetic process"/>
    <property type="evidence" value="ECO:0007669"/>
    <property type="project" value="InterPro"/>
</dbReference>
<feature type="compositionally biased region" description="Basic and acidic residues" evidence="1">
    <location>
        <begin position="1011"/>
        <end position="1032"/>
    </location>
</feature>
<feature type="compositionally biased region" description="Basic and acidic residues" evidence="1">
    <location>
        <begin position="30"/>
        <end position="68"/>
    </location>
</feature>
<feature type="region of interest" description="Disordered" evidence="1">
    <location>
        <begin position="30"/>
        <end position="117"/>
    </location>
</feature>
<feature type="compositionally biased region" description="Polar residues" evidence="1">
    <location>
        <begin position="1258"/>
        <end position="1284"/>
    </location>
</feature>
<name>A0A8K0P9Q4_9PEZI</name>
<evidence type="ECO:0008006" key="4">
    <source>
        <dbReference type="Google" id="ProtNLM"/>
    </source>
</evidence>
<reference evidence="2" key="1">
    <citation type="submission" date="2021-07" db="EMBL/GenBank/DDBJ databases">
        <title>Elsinoe batatas strain:CRI-CJ2 Genome sequencing and assembly.</title>
        <authorList>
            <person name="Huang L."/>
        </authorList>
    </citation>
    <scope>NUCLEOTIDE SEQUENCE</scope>
    <source>
        <strain evidence="2">CRI-CJ2</strain>
    </source>
</reference>
<dbReference type="SUPFAM" id="SSF53756">
    <property type="entry name" value="UDP-Glycosyltransferase/glycogen phosphorylase"/>
    <property type="match status" value="1"/>
</dbReference>
<feature type="region of interest" description="Disordered" evidence="1">
    <location>
        <begin position="1374"/>
        <end position="1417"/>
    </location>
</feature>
<dbReference type="GO" id="GO:0005946">
    <property type="term" value="C:alpha,alpha-trehalose-phosphate synthase complex (UDP-forming)"/>
    <property type="evidence" value="ECO:0007669"/>
    <property type="project" value="TreeGrafter"/>
</dbReference>
<dbReference type="InterPro" id="IPR001830">
    <property type="entry name" value="Glyco_trans_20"/>
</dbReference>
<comment type="caution">
    <text evidence="2">The sequence shown here is derived from an EMBL/GenBank/DDBJ whole genome shotgun (WGS) entry which is preliminary data.</text>
</comment>
<dbReference type="Proteomes" id="UP000809789">
    <property type="component" value="Unassembled WGS sequence"/>
</dbReference>
<dbReference type="SUPFAM" id="SSF56784">
    <property type="entry name" value="HAD-like"/>
    <property type="match status" value="1"/>
</dbReference>
<feature type="compositionally biased region" description="Low complexity" evidence="1">
    <location>
        <begin position="85"/>
        <end position="111"/>
    </location>
</feature>
<dbReference type="Pfam" id="PF00982">
    <property type="entry name" value="Glyco_transf_20"/>
    <property type="match status" value="1"/>
</dbReference>
<feature type="region of interest" description="Disordered" evidence="1">
    <location>
        <begin position="1077"/>
        <end position="1120"/>
    </location>
</feature>
<gene>
    <name evidence="2" type="ORF">KVT40_008661</name>
</gene>
<dbReference type="GO" id="GO:0004805">
    <property type="term" value="F:trehalose-phosphatase activity"/>
    <property type="evidence" value="ECO:0007669"/>
    <property type="project" value="TreeGrafter"/>
</dbReference>
<dbReference type="InterPro" id="IPR003337">
    <property type="entry name" value="Trehalose_PPase"/>
</dbReference>
<feature type="compositionally biased region" description="Pro residues" evidence="1">
    <location>
        <begin position="1296"/>
        <end position="1320"/>
    </location>
</feature>
<dbReference type="EMBL" id="JAESVG020000010">
    <property type="protein sequence ID" value="KAG8623685.1"/>
    <property type="molecule type" value="Genomic_DNA"/>
</dbReference>
<proteinExistence type="predicted"/>
<sequence>METIVVSIFLPLTIDFHEFEYAEIRKQGDEIRRKQDLEAEERVRAEKGNRSTDNGKHDSLSDFFRGEGGEEPLSPRSTPRPPPAAAAASSAAVNADIDTGNTGNDTETGTGPATRTISAGDVKDLLFPDARYRHGAPKRLPGDGRTAKWILTGTVTPPAERMDSVLATSVSEDNLKSLSSTDLKSQAKTANLKVHNNKHNRKGSFRHVPPKVPDPEVSTFDDHKWTVCEPVLTNAALVNALTESPEGKKQMPHTLWIGTLSRVESDRITKDRKDEISLKFEQDHNCSIMYIGDKDFQLFYEHFCKLVLWPVLNYRMPDYPKSQIYQETSWVHFERINHAFADKIISRYKSGDVIWIHDYHLMAVPGFIRDKFPDAKIGFFMHTSFPSPEVFRCVPAHAELLRGMLGANVVIFQTQEYADHFLLCCNRFLCVDNYKDGVYFKGRFVNVAVEPMRFTHERIDAEITKRYSRVEDLVETITDVTKDRYLIFSRDKLDNIRGIRHKLLSFEMFLERNPSMKSKATFIQFATSTTELVEIQASVLDVVNRINRRYNTGDIPSVSVLLQDIPLDHYIALLAHGDIMMVTTLREGMGLTPQEFIYCQDGSLNPQKKHGVLILSENTGTSQLLQGSDLTCNPYDIPGNAKLIEKAYLMSPHEKETRYNKMRSSILKSSGGKWLLEINHKLDAAYAEQSARYHFRLPRLNTDSLTKSYSSATTKLFILDNEDTLSTFPPSGLNYDDLCNTLTVLTTSPHNTVYITSSLEPGTLASFYRKIPSLGLIAADGSYVRHPYSPPDQWEAAETTQTVSKWKSDIEQVLTYHLSRVEGAFAIEDMCRIIVDYTDAKHPVSARLNITELCSFVNTICPGLGIRATYNIESPDHNSDGKEHTPKKQLIIGTFQTNKLSAIEKICADDAWEKCPYDWILVAGDGREDEPVMEWANQLEEDERDLAERRYKASKAAEADLASQRAAREASELSSKRREKMHATGPGASFTLGDDDDDDDGSPHQFGKMRPLGDRTKSTDDVVKSYQAKPRDSKPALKVWTISLGPTNTETHARHTLAGGPMATQAMLKKLAAAEQAASAHGVSETAGSVDRRDPGGGHRKPPGNKDNDSDDSSETDLSKRPFAFAYDYGLGDLGYELKGKQAQPGSSQQKQANKGDYDGQDVTPETGEVQQIPVEYEPASGAALANAYFERGGIPTPAEQPATTTEEPTTSITEGKATETTAELATSTTGEQSSDNIEDDDRANDSPPDSMIISPRSHASVSTDTLRPSTRSPSDYSGSTAANSVDAGFSSRAPSPAPPSIPDIPMGPPPPPAPAPAPAADPNFPFGVPPVATIIDPHRHTHVHWSNRAPALPVPISGEALDRIFENDPNIVASSSRRDVSSPARSISGRSARSDISVASSVLSPPESEVAENPNVRDGRDFGDIVNALEKVHTNSYALHEGDRMYGADFPCLDSDNESEGTYRRNRKRELEQVAEKKRDRDARLARKAKKHGVSIETILARLNKGKKVVDHTKDGFHNLSSIEEEPTIDAALGSKPEYTVDAVSSLRRIGTVQDMTSLLYSGRHSDHYRTSSLVPLKARISTGAKLSIISSYESKEKLKKSLPRSQSTPYLPSTLKSVHHAGATKGAIPSPHSGLVTNKSLNIALAQAPPIIDEEFDLINENEHHYRKLIGKVIDDSADEYTGTEDLYNRFRANEAEQKWADHVKEREEKRERFEKERRERQYAMLKGNMGLHGQCAGKGKGKEKKRLTREEILQSEESDGEDGIWF</sequence>
<dbReference type="InterPro" id="IPR036412">
    <property type="entry name" value="HAD-like_sf"/>
</dbReference>
<dbReference type="OrthoDB" id="755951at2759"/>
<dbReference type="CDD" id="cd03788">
    <property type="entry name" value="GT20_TPS"/>
    <property type="match status" value="1"/>
</dbReference>
<dbReference type="GO" id="GO:0003825">
    <property type="term" value="F:alpha,alpha-trehalose-phosphate synthase (UDP-forming) activity"/>
    <property type="evidence" value="ECO:0007669"/>
    <property type="project" value="TreeGrafter"/>
</dbReference>
<dbReference type="PANTHER" id="PTHR10788:SF15">
    <property type="entry name" value="TREHALOSE SYNTHASE COMPLEX REGULATORY SUBUNIT TPS3-RELATED"/>
    <property type="match status" value="1"/>
</dbReference>
<feature type="region of interest" description="Disordered" evidence="1">
    <location>
        <begin position="956"/>
        <end position="1032"/>
    </location>
</feature>
<evidence type="ECO:0000313" key="2">
    <source>
        <dbReference type="EMBL" id="KAG8623685.1"/>
    </source>
</evidence>
<protein>
    <recommendedName>
        <fullName evidence="4">Glycosyltransferase family 20 protein</fullName>
    </recommendedName>
</protein>
<feature type="region of interest" description="Disordered" evidence="1">
    <location>
        <begin position="1730"/>
        <end position="1769"/>
    </location>
</feature>
<feature type="region of interest" description="Disordered" evidence="1">
    <location>
        <begin position="1138"/>
        <end position="1165"/>
    </location>
</feature>
<feature type="compositionally biased region" description="Basic and acidic residues" evidence="1">
    <location>
        <begin position="966"/>
        <end position="976"/>
    </location>
</feature>
<dbReference type="Pfam" id="PF02358">
    <property type="entry name" value="Trehalose_PPase"/>
    <property type="match status" value="1"/>
</dbReference>
<feature type="compositionally biased region" description="Acidic residues" evidence="1">
    <location>
        <begin position="1756"/>
        <end position="1769"/>
    </location>
</feature>
<feature type="region of interest" description="Disordered" evidence="1">
    <location>
        <begin position="1193"/>
        <end position="1325"/>
    </location>
</feature>
<feature type="compositionally biased region" description="Polar residues" evidence="1">
    <location>
        <begin position="1144"/>
        <end position="1153"/>
    </location>
</feature>